<dbReference type="STRING" id="1702221.AALO17_23010"/>
<evidence type="ECO:0000313" key="2">
    <source>
        <dbReference type="Proteomes" id="UP000069771"/>
    </source>
</evidence>
<organism evidence="1 2">
    <name type="scientific">Faecalibaculum rodentium</name>
    <dbReference type="NCBI Taxonomy" id="1702221"/>
    <lineage>
        <taxon>Bacteria</taxon>
        <taxon>Bacillati</taxon>
        <taxon>Bacillota</taxon>
        <taxon>Erysipelotrichia</taxon>
        <taxon>Erysipelotrichales</taxon>
        <taxon>Erysipelotrichaceae</taxon>
        <taxon>Faecalibaculum</taxon>
    </lineage>
</organism>
<dbReference type="RefSeq" id="WP_067559083.1">
    <property type="nucleotide sequence ID" value="NZ_CAMTBT010000051.1"/>
</dbReference>
<proteinExistence type="predicted"/>
<reference evidence="1 2" key="1">
    <citation type="journal article" date="2016" name="Gut Pathog.">
        <title>Whole genome sequencing of "Faecalibaculum rodentium" ALO17, isolated from C57BL/6J laboratory mouse feces.</title>
        <authorList>
            <person name="Lim S."/>
            <person name="Chang D.H."/>
            <person name="Ahn S."/>
            <person name="Kim B.C."/>
        </authorList>
    </citation>
    <scope>NUCLEOTIDE SEQUENCE [LARGE SCALE GENOMIC DNA]</scope>
    <source>
        <strain evidence="1 2">Alo17</strain>
    </source>
</reference>
<dbReference type="GeneID" id="78478857"/>
<dbReference type="Proteomes" id="UP000069771">
    <property type="component" value="Chromosome"/>
</dbReference>
<protein>
    <submittedName>
        <fullName evidence="1">Uncharacterized protein</fullName>
    </submittedName>
</protein>
<name>A0A140DXQ8_9FIRM</name>
<sequence length="138" mass="16125">MFTYLDFKLEKLEYELSEVHPYEEIVIGVTGYDYRRKNRLLSVGIQILLCGKHDKEVPMEFTSIFSLQDEGLIRDFEEDDIDAINSHIKRFMAVAFPYVREAVQTITSYTISEVKLPIIDCSRLDLDHDIVLERKSDS</sequence>
<accession>A0A140DXQ8</accession>
<dbReference type="AlphaFoldDB" id="A0A140DXQ8"/>
<keyword evidence="2" id="KW-1185">Reference proteome</keyword>
<dbReference type="EMBL" id="CP011391">
    <property type="protein sequence ID" value="AMK55435.1"/>
    <property type="molecule type" value="Genomic_DNA"/>
</dbReference>
<gene>
    <name evidence="1" type="ORF">AALO17_23010</name>
</gene>
<evidence type="ECO:0000313" key="1">
    <source>
        <dbReference type="EMBL" id="AMK55435.1"/>
    </source>
</evidence>
<dbReference type="KEGG" id="fro:AALO17_23010"/>